<name>G1D5K1_9CAUD</name>
<dbReference type="Proteomes" id="UP000008418">
    <property type="component" value="Segment"/>
</dbReference>
<reference evidence="1 2" key="1">
    <citation type="journal article" date="2011" name="PLoS ONE">
        <title>Cluster K Mycobacteriophages: Insights into the Evolutionary Origins of Mycobacteriophage TM4.</title>
        <authorList>
            <person name="Pope W.H."/>
            <person name="Ferreira C.M."/>
            <person name="Jacobs-Sera D."/>
            <person name="Benjamin R.C."/>
            <person name="Davis A.J."/>
            <person name="Dejong R.J."/>
            <person name="Elgin S.C."/>
            <person name="Guilfoile F.R."/>
            <person name="Forsyth M.H."/>
            <person name="Harris A.D."/>
            <person name="Harvey S.E."/>
            <person name="Hughes L.E."/>
            <person name="Hynes P.M."/>
            <person name="Jackson A.S."/>
            <person name="Jalal M.D."/>
            <person name="Macmurray E.A."/>
            <person name="Manley C.M."/>
            <person name="McDonough M.J."/>
            <person name="Mosier J.L."/>
            <person name="Osterbann L.J."/>
            <person name="Rabinowitz H.S."/>
            <person name="Rhyan C.N."/>
            <person name="Russell D.A."/>
            <person name="Saha M.S."/>
            <person name="Shaffer C.D."/>
            <person name="Simon S.E."/>
            <person name="Sims E.F."/>
            <person name="Tovar I.G."/>
            <person name="Weisser E.G."/>
            <person name="Wertz J.T."/>
            <person name="Weston-Hafer K.A."/>
            <person name="Williamson K.E."/>
            <person name="Zhang B."/>
            <person name="Cresawn S.G."/>
            <person name="Jain P."/>
            <person name="Piuri M."/>
            <person name="Jacobs W.R.Jr."/>
            <person name="Hendrix R.W."/>
            <person name="Hatfull G.F."/>
        </authorList>
    </citation>
    <scope>NUCLEOTIDE SEQUENCE [LARGE SCALE GENOMIC DNA]</scope>
    <source>
        <strain evidence="1">Rey</strain>
    </source>
</reference>
<dbReference type="EMBL" id="JF937105">
    <property type="protein sequence ID" value="AEK10049.1"/>
    <property type="molecule type" value="Genomic_DNA"/>
</dbReference>
<evidence type="ECO:0000313" key="2">
    <source>
        <dbReference type="Proteomes" id="UP000008418"/>
    </source>
</evidence>
<organism evidence="1 2">
    <name type="scientific">Mycobacterium phage Rey</name>
    <dbReference type="NCBI Taxonomy" id="1034115"/>
    <lineage>
        <taxon>Viruses</taxon>
        <taxon>Duplodnaviria</taxon>
        <taxon>Heunggongvirae</taxon>
        <taxon>Uroviricota</taxon>
        <taxon>Caudoviricetes</taxon>
        <taxon>Vilmaviridae</taxon>
        <taxon>Mclasvirinae</taxon>
        <taxon>Reyvirus</taxon>
        <taxon>Reyvirus rey</taxon>
    </lineage>
</organism>
<protein>
    <submittedName>
        <fullName evidence="1">Uncharacterized protein</fullName>
    </submittedName>
</protein>
<gene>
    <name evidence="1" type="primary">161</name>
    <name evidence="1" type="ORF">PBI_REY_161</name>
</gene>
<keyword evidence="2" id="KW-1185">Reference proteome</keyword>
<dbReference type="OrthoDB" id="28514at10239"/>
<dbReference type="RefSeq" id="YP_009605129.1">
    <property type="nucleotide sequence ID" value="NC_041971.1"/>
</dbReference>
<accession>G1D5K1</accession>
<dbReference type="GeneID" id="40081074"/>
<sequence>MPLVVRIDLDSYAADYGTVGRRGARSDIRQTILEMVQHQLKLSGIDATVSLRQYKKATE</sequence>
<evidence type="ECO:0000313" key="1">
    <source>
        <dbReference type="EMBL" id="AEK10049.1"/>
    </source>
</evidence>
<dbReference type="KEGG" id="vg:40081074"/>
<proteinExistence type="predicted"/>